<gene>
    <name evidence="1" type="primary">YAR1</name>
    <name evidence="1" type="ORF">LOY88_000759</name>
</gene>
<sequence>MASTIALSLENIDDLIYAARAGDLEGLQTDITSLSLQYNCPVAAIVESAIDNEDESEGGTGACLLHWPAANGNIELLNYLLSIIRNTPDQGLSLVNHANYSGNTPLHWAALNTHLECVKALAYAGASIDVKNGVGHDAAFLAERSEWGTTGGDGLEEMDGEDTAAGATETTPEPTRPMSKAMQVVEYLLTFDRSGEQKGSADVSAAQSRNDGNSDGIEGVIEHETN</sequence>
<reference evidence="1" key="1">
    <citation type="journal article" date="2022" name="bioRxiv">
        <title>Population genetic analysis of Ophidiomyces ophidiicola, the causative agent of snake fungal disease, indicates recent introductions to the USA.</title>
        <authorList>
            <person name="Ladner J.T."/>
            <person name="Palmer J.M."/>
            <person name="Ettinger C.L."/>
            <person name="Stajich J.E."/>
            <person name="Farrell T.M."/>
            <person name="Glorioso B.M."/>
            <person name="Lawson B."/>
            <person name="Price S.J."/>
            <person name="Stengle A.G."/>
            <person name="Grear D.A."/>
            <person name="Lorch J.M."/>
        </authorList>
    </citation>
    <scope>NUCLEOTIDE SEQUENCE</scope>
    <source>
        <strain evidence="1">NWHC 24266-5</strain>
    </source>
</reference>
<name>A0ACB8V3I6_9EURO</name>
<evidence type="ECO:0000313" key="1">
    <source>
        <dbReference type="EMBL" id="KAI2392103.1"/>
    </source>
</evidence>
<organism evidence="1">
    <name type="scientific">Ophidiomyces ophidiicola</name>
    <dbReference type="NCBI Taxonomy" id="1387563"/>
    <lineage>
        <taxon>Eukaryota</taxon>
        <taxon>Fungi</taxon>
        <taxon>Dikarya</taxon>
        <taxon>Ascomycota</taxon>
        <taxon>Pezizomycotina</taxon>
        <taxon>Eurotiomycetes</taxon>
        <taxon>Eurotiomycetidae</taxon>
        <taxon>Onygenales</taxon>
        <taxon>Onygenaceae</taxon>
        <taxon>Ophidiomyces</taxon>
    </lineage>
</organism>
<accession>A0ACB8V3I6</accession>
<proteinExistence type="predicted"/>
<comment type="caution">
    <text evidence="1">The sequence shown here is derived from an EMBL/GenBank/DDBJ whole genome shotgun (WGS) entry which is preliminary data.</text>
</comment>
<dbReference type="EMBL" id="JALBCA010000008">
    <property type="protein sequence ID" value="KAI2392103.1"/>
    <property type="molecule type" value="Genomic_DNA"/>
</dbReference>
<protein>
    <submittedName>
        <fullName evidence="1">Ankyrin repeat-containing protein</fullName>
    </submittedName>
</protein>